<organism evidence="9 10">
    <name type="scientific">Paenibacillus harenae</name>
    <dbReference type="NCBI Taxonomy" id="306543"/>
    <lineage>
        <taxon>Bacteria</taxon>
        <taxon>Bacillati</taxon>
        <taxon>Bacillota</taxon>
        <taxon>Bacilli</taxon>
        <taxon>Bacillales</taxon>
        <taxon>Paenibacillaceae</taxon>
        <taxon>Paenibacillus</taxon>
    </lineage>
</organism>
<feature type="transmembrane region" description="Helical" evidence="7">
    <location>
        <begin position="238"/>
        <end position="266"/>
    </location>
</feature>
<keyword evidence="5 7" id="KW-1133">Transmembrane helix</keyword>
<feature type="domain" description="ABC transmembrane type-1" evidence="8">
    <location>
        <begin position="92"/>
        <end position="308"/>
    </location>
</feature>
<dbReference type="InterPro" id="IPR035906">
    <property type="entry name" value="MetI-like_sf"/>
</dbReference>
<dbReference type="RefSeq" id="WP_307203677.1">
    <property type="nucleotide sequence ID" value="NZ_JAUSSU010000004.1"/>
</dbReference>
<keyword evidence="3" id="KW-1003">Cell membrane</keyword>
<comment type="similarity">
    <text evidence="7">Belongs to the binding-protein-dependent transport system permease family.</text>
</comment>
<dbReference type="SUPFAM" id="SSF161098">
    <property type="entry name" value="MetI-like"/>
    <property type="match status" value="1"/>
</dbReference>
<feature type="transmembrane region" description="Helical" evidence="7">
    <location>
        <begin position="287"/>
        <end position="308"/>
    </location>
</feature>
<feature type="transmembrane region" description="Helical" evidence="7">
    <location>
        <begin position="179"/>
        <end position="202"/>
    </location>
</feature>
<evidence type="ECO:0000256" key="2">
    <source>
        <dbReference type="ARBA" id="ARBA00022448"/>
    </source>
</evidence>
<comment type="caution">
    <text evidence="9">The sequence shown here is derived from an EMBL/GenBank/DDBJ whole genome shotgun (WGS) entry which is preliminary data.</text>
</comment>
<evidence type="ECO:0000256" key="1">
    <source>
        <dbReference type="ARBA" id="ARBA00004651"/>
    </source>
</evidence>
<keyword evidence="6 7" id="KW-0472">Membrane</keyword>
<evidence type="ECO:0000313" key="10">
    <source>
        <dbReference type="Proteomes" id="UP001229346"/>
    </source>
</evidence>
<protein>
    <submittedName>
        <fullName evidence="9">Multiple sugar transport system permease protein</fullName>
    </submittedName>
</protein>
<comment type="subcellular location">
    <subcellularLocation>
        <location evidence="1 7">Cell membrane</location>
        <topology evidence="1 7">Multi-pass membrane protein</topology>
    </subcellularLocation>
</comment>
<dbReference type="Pfam" id="PF00528">
    <property type="entry name" value="BPD_transp_1"/>
    <property type="match status" value="1"/>
</dbReference>
<evidence type="ECO:0000313" key="9">
    <source>
        <dbReference type="EMBL" id="MDQ0112756.1"/>
    </source>
</evidence>
<name>A0ABT9TZE4_PAEHA</name>
<reference evidence="9 10" key="1">
    <citation type="submission" date="2023-07" db="EMBL/GenBank/DDBJ databases">
        <title>Sorghum-associated microbial communities from plants grown in Nebraska, USA.</title>
        <authorList>
            <person name="Schachtman D."/>
        </authorList>
    </citation>
    <scope>NUCLEOTIDE SEQUENCE [LARGE SCALE GENOMIC DNA]</scope>
    <source>
        <strain evidence="9 10">CC482</strain>
    </source>
</reference>
<keyword evidence="2 7" id="KW-0813">Transport</keyword>
<dbReference type="PROSITE" id="PS50928">
    <property type="entry name" value="ABC_TM1"/>
    <property type="match status" value="1"/>
</dbReference>
<evidence type="ECO:0000256" key="5">
    <source>
        <dbReference type="ARBA" id="ARBA00022989"/>
    </source>
</evidence>
<evidence type="ECO:0000259" key="8">
    <source>
        <dbReference type="PROSITE" id="PS50928"/>
    </source>
</evidence>
<dbReference type="CDD" id="cd06261">
    <property type="entry name" value="TM_PBP2"/>
    <property type="match status" value="1"/>
</dbReference>
<dbReference type="PANTHER" id="PTHR30193">
    <property type="entry name" value="ABC TRANSPORTER PERMEASE PROTEIN"/>
    <property type="match status" value="1"/>
</dbReference>
<feature type="transmembrane region" description="Helical" evidence="7">
    <location>
        <begin position="34"/>
        <end position="59"/>
    </location>
</feature>
<keyword evidence="9" id="KW-0762">Sugar transport</keyword>
<proteinExistence type="inferred from homology"/>
<dbReference type="EMBL" id="JAUSSU010000004">
    <property type="protein sequence ID" value="MDQ0112756.1"/>
    <property type="molecule type" value="Genomic_DNA"/>
</dbReference>
<feature type="transmembrane region" description="Helical" evidence="7">
    <location>
        <begin position="130"/>
        <end position="148"/>
    </location>
</feature>
<keyword evidence="4 7" id="KW-0812">Transmembrane</keyword>
<keyword evidence="10" id="KW-1185">Reference proteome</keyword>
<dbReference type="InterPro" id="IPR051393">
    <property type="entry name" value="ABC_transporter_permease"/>
</dbReference>
<evidence type="ECO:0000256" key="6">
    <source>
        <dbReference type="ARBA" id="ARBA00023136"/>
    </source>
</evidence>
<dbReference type="Proteomes" id="UP001229346">
    <property type="component" value="Unassembled WGS sequence"/>
</dbReference>
<evidence type="ECO:0000256" key="3">
    <source>
        <dbReference type="ARBA" id="ARBA00022475"/>
    </source>
</evidence>
<gene>
    <name evidence="9" type="ORF">J2T15_002191</name>
</gene>
<evidence type="ECO:0000256" key="4">
    <source>
        <dbReference type="ARBA" id="ARBA00022692"/>
    </source>
</evidence>
<dbReference type="PANTHER" id="PTHR30193:SF37">
    <property type="entry name" value="INNER MEMBRANE ABC TRANSPORTER PERMEASE PROTEIN YCJO"/>
    <property type="match status" value="1"/>
</dbReference>
<dbReference type="InterPro" id="IPR000515">
    <property type="entry name" value="MetI-like"/>
</dbReference>
<sequence>MIQLAKKAKLSLGNKPPRIRWSQTWKEVRRNKTIYAMLAPFFLIFFTFTVLPVCLSLLVSFTNFNMLEFPQWVGWRNYAQLFVRDDVFLIALKNTLIFAAITGPVSYIACFVLAWIINEFPPKLRAVATLVFYAPALSGSAFIVWTLLFSGDSYGYINAFLLKWHLILEPILWLKTPKYILPIIIIVQLWLSLGTSFLAFIAGLQSLDKNLFEAGAIDGIRNRWQELWFITLPSMRPMLMFGAVIQITASFGVAEVATALAGFPSVKYAGHTIVTHLMDYGSIRFEMGYASAIATVLFAMMLGSNLIVRRLLAKVGE</sequence>
<dbReference type="Gene3D" id="1.10.3720.10">
    <property type="entry name" value="MetI-like"/>
    <property type="match status" value="1"/>
</dbReference>
<evidence type="ECO:0000256" key="7">
    <source>
        <dbReference type="RuleBase" id="RU363032"/>
    </source>
</evidence>
<feature type="transmembrane region" description="Helical" evidence="7">
    <location>
        <begin position="96"/>
        <end position="118"/>
    </location>
</feature>
<accession>A0ABT9TZE4</accession>